<keyword evidence="10" id="KW-0735">Signal-anchor</keyword>
<evidence type="ECO:0000256" key="9">
    <source>
        <dbReference type="ARBA" id="ARBA00023136"/>
    </source>
</evidence>
<evidence type="ECO:0000313" key="14">
    <source>
        <dbReference type="Proteomes" id="UP000236745"/>
    </source>
</evidence>
<evidence type="ECO:0000256" key="5">
    <source>
        <dbReference type="ARBA" id="ARBA00022519"/>
    </source>
</evidence>
<protein>
    <recommendedName>
        <fullName evidence="10">Protein TonB</fullName>
    </recommendedName>
</protein>
<dbReference type="InterPro" id="IPR051045">
    <property type="entry name" value="TonB-dependent_transducer"/>
</dbReference>
<evidence type="ECO:0000256" key="4">
    <source>
        <dbReference type="ARBA" id="ARBA00022475"/>
    </source>
</evidence>
<comment type="function">
    <text evidence="10">Interacts with outer membrane receptor proteins that carry out high-affinity binding and energy dependent uptake into the periplasmic space of specific substrates. It could act to transduce energy from the cytoplasmic membrane to specific energy-requiring processes in the outer membrane, resulting in the release into the periplasm of ligands bound by these outer membrane proteins.</text>
</comment>
<comment type="similarity">
    <text evidence="2 10">Belongs to the TonB family.</text>
</comment>
<sequence length="277" mass="29751">MTLGGRHWIVALAIAVFVHAGVFAVVMARETEAEGAQDLGESGIEIDLGMMGDVGEAAEAKEEAAPEPAEEVVEPEPEPVEPLPEPEPEPDPEPVVEEAPPPPPPKQEAVVEVKKEPKPEPPKPKPEPKPEPEPVEPPKEPVEKRAEVSSTAAKVADEKSEAQSKQSTGSANAQTQGGSPAARQTWFSQVAAHLARHKRYPSSARRRGQEGVAKLSFVVDRNGQVLEFKLVGSSGFRSLDEAVIRMLKQAEPLPKFPAEMTQDSLSITVPVQFAIQS</sequence>
<evidence type="ECO:0000256" key="2">
    <source>
        <dbReference type="ARBA" id="ARBA00006555"/>
    </source>
</evidence>
<dbReference type="NCBIfam" id="TIGR01352">
    <property type="entry name" value="tonB_Cterm"/>
    <property type="match status" value="1"/>
</dbReference>
<dbReference type="InterPro" id="IPR037682">
    <property type="entry name" value="TonB_C"/>
</dbReference>
<dbReference type="Proteomes" id="UP000236745">
    <property type="component" value="Unassembled WGS sequence"/>
</dbReference>
<keyword evidence="9" id="KW-0472">Membrane</keyword>
<keyword evidence="6" id="KW-0812">Transmembrane</keyword>
<dbReference type="GO" id="GO:0015031">
    <property type="term" value="P:protein transport"/>
    <property type="evidence" value="ECO:0007669"/>
    <property type="project" value="UniProtKB-UniRule"/>
</dbReference>
<dbReference type="PROSITE" id="PS52015">
    <property type="entry name" value="TONB_CTD"/>
    <property type="match status" value="1"/>
</dbReference>
<dbReference type="AlphaFoldDB" id="A0A1H5TI76"/>
<feature type="domain" description="TonB C-terminal" evidence="12">
    <location>
        <begin position="185"/>
        <end position="277"/>
    </location>
</feature>
<keyword evidence="14" id="KW-1185">Reference proteome</keyword>
<dbReference type="Gene3D" id="3.30.1150.10">
    <property type="match status" value="1"/>
</dbReference>
<gene>
    <name evidence="13" type="ORF">SAMN05444390_10183</name>
</gene>
<feature type="compositionally biased region" description="Acidic residues" evidence="11">
    <location>
        <begin position="68"/>
        <end position="96"/>
    </location>
</feature>
<name>A0A1H5TI76_9GAMM</name>
<evidence type="ECO:0000259" key="12">
    <source>
        <dbReference type="PROSITE" id="PS52015"/>
    </source>
</evidence>
<feature type="region of interest" description="Disordered" evidence="11">
    <location>
        <begin position="56"/>
        <end position="186"/>
    </location>
</feature>
<evidence type="ECO:0000256" key="7">
    <source>
        <dbReference type="ARBA" id="ARBA00022927"/>
    </source>
</evidence>
<accession>A0A1H5TI76</accession>
<dbReference type="GO" id="GO:0030288">
    <property type="term" value="C:outer membrane-bounded periplasmic space"/>
    <property type="evidence" value="ECO:0007669"/>
    <property type="project" value="InterPro"/>
</dbReference>
<organism evidence="13 14">
    <name type="scientific">Marinobacterium lutimaris</name>
    <dbReference type="NCBI Taxonomy" id="568106"/>
    <lineage>
        <taxon>Bacteria</taxon>
        <taxon>Pseudomonadati</taxon>
        <taxon>Pseudomonadota</taxon>
        <taxon>Gammaproteobacteria</taxon>
        <taxon>Oceanospirillales</taxon>
        <taxon>Oceanospirillaceae</taxon>
        <taxon>Marinobacterium</taxon>
    </lineage>
</organism>
<dbReference type="Pfam" id="PF03544">
    <property type="entry name" value="TonB_C"/>
    <property type="match status" value="1"/>
</dbReference>
<proteinExistence type="inferred from homology"/>
<dbReference type="GO" id="GO:0055085">
    <property type="term" value="P:transmembrane transport"/>
    <property type="evidence" value="ECO:0007669"/>
    <property type="project" value="InterPro"/>
</dbReference>
<dbReference type="GO" id="GO:0005886">
    <property type="term" value="C:plasma membrane"/>
    <property type="evidence" value="ECO:0007669"/>
    <property type="project" value="UniProtKB-SubCell"/>
</dbReference>
<evidence type="ECO:0000256" key="1">
    <source>
        <dbReference type="ARBA" id="ARBA00004383"/>
    </source>
</evidence>
<evidence type="ECO:0000256" key="10">
    <source>
        <dbReference type="RuleBase" id="RU362123"/>
    </source>
</evidence>
<dbReference type="GO" id="GO:0031992">
    <property type="term" value="F:energy transducer activity"/>
    <property type="evidence" value="ECO:0007669"/>
    <property type="project" value="InterPro"/>
</dbReference>
<dbReference type="EMBL" id="FNVQ01000001">
    <property type="protein sequence ID" value="SEF62463.1"/>
    <property type="molecule type" value="Genomic_DNA"/>
</dbReference>
<keyword evidence="4 10" id="KW-1003">Cell membrane</keyword>
<dbReference type="PANTHER" id="PTHR33446">
    <property type="entry name" value="PROTEIN TONB-RELATED"/>
    <property type="match status" value="1"/>
</dbReference>
<evidence type="ECO:0000256" key="3">
    <source>
        <dbReference type="ARBA" id="ARBA00022448"/>
    </source>
</evidence>
<evidence type="ECO:0000256" key="6">
    <source>
        <dbReference type="ARBA" id="ARBA00022692"/>
    </source>
</evidence>
<keyword evidence="5 10" id="KW-0997">Cell inner membrane</keyword>
<feature type="compositionally biased region" description="Basic and acidic residues" evidence="11">
    <location>
        <begin position="109"/>
        <end position="147"/>
    </location>
</feature>
<dbReference type="OrthoDB" id="6121181at2"/>
<keyword evidence="3 10" id="KW-0813">Transport</keyword>
<dbReference type="PRINTS" id="PR01374">
    <property type="entry name" value="TONBPROTEIN"/>
</dbReference>
<keyword evidence="7 10" id="KW-0653">Protein transport</keyword>
<reference evidence="13 14" key="1">
    <citation type="submission" date="2016-10" db="EMBL/GenBank/DDBJ databases">
        <authorList>
            <person name="de Groot N.N."/>
        </authorList>
    </citation>
    <scope>NUCLEOTIDE SEQUENCE [LARGE SCALE GENOMIC DNA]</scope>
    <source>
        <strain evidence="13 14">DSM 22012</strain>
    </source>
</reference>
<feature type="compositionally biased region" description="Polar residues" evidence="11">
    <location>
        <begin position="163"/>
        <end position="178"/>
    </location>
</feature>
<dbReference type="GO" id="GO:0015891">
    <property type="term" value="P:siderophore transport"/>
    <property type="evidence" value="ECO:0007669"/>
    <property type="project" value="InterPro"/>
</dbReference>
<keyword evidence="8" id="KW-1133">Transmembrane helix</keyword>
<evidence type="ECO:0000256" key="8">
    <source>
        <dbReference type="ARBA" id="ARBA00022989"/>
    </source>
</evidence>
<dbReference type="SUPFAM" id="SSF74653">
    <property type="entry name" value="TolA/TonB C-terminal domain"/>
    <property type="match status" value="1"/>
</dbReference>
<comment type="subcellular location">
    <subcellularLocation>
        <location evidence="1 10">Cell inner membrane</location>
        <topology evidence="1 10">Single-pass membrane protein</topology>
        <orientation evidence="1 10">Periplasmic side</orientation>
    </subcellularLocation>
</comment>
<evidence type="ECO:0000256" key="11">
    <source>
        <dbReference type="SAM" id="MobiDB-lite"/>
    </source>
</evidence>
<dbReference type="InterPro" id="IPR003538">
    <property type="entry name" value="TonB"/>
</dbReference>
<dbReference type="InterPro" id="IPR006260">
    <property type="entry name" value="TonB/TolA_C"/>
</dbReference>
<evidence type="ECO:0000313" key="13">
    <source>
        <dbReference type="EMBL" id="SEF62463.1"/>
    </source>
</evidence>
<dbReference type="RefSeq" id="WP_104001115.1">
    <property type="nucleotide sequence ID" value="NZ_FNVQ01000001.1"/>
</dbReference>